<dbReference type="VEuPathDB" id="FungiDB:AeMF1_013680"/>
<name>A0A6G0WUY0_9STRA</name>
<evidence type="ECO:0000313" key="2">
    <source>
        <dbReference type="Proteomes" id="UP000481153"/>
    </source>
</evidence>
<dbReference type="Proteomes" id="UP000481153">
    <property type="component" value="Unassembled WGS sequence"/>
</dbReference>
<evidence type="ECO:0000313" key="1">
    <source>
        <dbReference type="EMBL" id="KAF0731312.1"/>
    </source>
</evidence>
<dbReference type="AlphaFoldDB" id="A0A6G0WUY0"/>
<proteinExistence type="predicted"/>
<dbReference type="EMBL" id="VJMJ01000144">
    <property type="protein sequence ID" value="KAF0731312.1"/>
    <property type="molecule type" value="Genomic_DNA"/>
</dbReference>
<dbReference type="Gene3D" id="3.40.630.40">
    <property type="entry name" value="Zn-dependent exopeptidases"/>
    <property type="match status" value="1"/>
</dbReference>
<organism evidence="1 2">
    <name type="scientific">Aphanomyces euteiches</name>
    <dbReference type="NCBI Taxonomy" id="100861"/>
    <lineage>
        <taxon>Eukaryota</taxon>
        <taxon>Sar</taxon>
        <taxon>Stramenopiles</taxon>
        <taxon>Oomycota</taxon>
        <taxon>Saprolegniomycetes</taxon>
        <taxon>Saprolegniales</taxon>
        <taxon>Verrucalvaceae</taxon>
        <taxon>Aphanomyces</taxon>
    </lineage>
</organism>
<dbReference type="SUPFAM" id="SSF53187">
    <property type="entry name" value="Zn-dependent exopeptidases"/>
    <property type="match status" value="1"/>
</dbReference>
<gene>
    <name evidence="1" type="ORF">Ae201684_011376</name>
</gene>
<evidence type="ECO:0008006" key="3">
    <source>
        <dbReference type="Google" id="ProtNLM"/>
    </source>
</evidence>
<keyword evidence="2" id="KW-1185">Reference proteome</keyword>
<accession>A0A6G0WUY0</accession>
<sequence>MERATTPDAALLRECSLYLQAQLLSDAQVDVLHILQLICAKFRAETPPASLVSELSPIVDDLLAQENQLLNIALRHLSLRLAQDRLWMHQVMESLLPARTCLDVELSIVDAIALPKWLAPIRALIRDACGGGAYLEQQFVFVSSMIRPILNDLSQIDRDLLLPLVHKAPEVPSDTPFSLFIPTLNSSLPLFPLYVSKTLPVRIPRARIGYHSLVPLVVLSESIYDEVDGVALTSTNMPWLHLKSTELRLYLGISHYPSPSTCPSSETLLDLPLVVYYSSKSSPYPRVSLSPELPISSGSVPYLVECQRGNIPIVLSIPHGGSASVFGTWQNQHLHLRKPSHTSRKRFTMLSDARTIHVGADTSAILEANTGGLRPYLVIAKFHRKYVDVNRSIHDDAYVPKALAARMYAQYHSTLVHVLQEIWMRFPMQEPLLIDLHGQRAKSCSKLNISHVESKELIYLGTRNGMTLKSPSMMQRNFVGELHDALRVQGYRGVYPPPSMGATTPERAEFLGGYIVQTYGFQVSGVNAIQLELGTHLRGTDVEDSQVAHQQRTRTASALATAMEKHLVHSRFVMAPCKL</sequence>
<protein>
    <recommendedName>
        <fullName evidence="3">N-formylglutamate amidohydrolase</fullName>
    </recommendedName>
</protein>
<reference evidence="1 2" key="1">
    <citation type="submission" date="2019-07" db="EMBL/GenBank/DDBJ databases">
        <title>Genomics analysis of Aphanomyces spp. identifies a new class of oomycete effector associated with host adaptation.</title>
        <authorList>
            <person name="Gaulin E."/>
        </authorList>
    </citation>
    <scope>NUCLEOTIDE SEQUENCE [LARGE SCALE GENOMIC DNA]</scope>
    <source>
        <strain evidence="1 2">ATCC 201684</strain>
    </source>
</reference>
<comment type="caution">
    <text evidence="1">The sequence shown here is derived from an EMBL/GenBank/DDBJ whole genome shotgun (WGS) entry which is preliminary data.</text>
</comment>